<organism evidence="3 4">
    <name type="scientific">Holothuria leucospilota</name>
    <name type="common">Black long sea cucumber</name>
    <name type="synonym">Mertensiothuria leucospilota</name>
    <dbReference type="NCBI Taxonomy" id="206669"/>
    <lineage>
        <taxon>Eukaryota</taxon>
        <taxon>Metazoa</taxon>
        <taxon>Echinodermata</taxon>
        <taxon>Eleutherozoa</taxon>
        <taxon>Echinozoa</taxon>
        <taxon>Holothuroidea</taxon>
        <taxon>Aspidochirotacea</taxon>
        <taxon>Aspidochirotida</taxon>
        <taxon>Holothuriidae</taxon>
        <taxon>Holothuria</taxon>
    </lineage>
</organism>
<dbReference type="AlphaFoldDB" id="A0A9Q1C264"/>
<keyword evidence="2" id="KW-1133">Transmembrane helix</keyword>
<feature type="region of interest" description="Disordered" evidence="1">
    <location>
        <begin position="185"/>
        <end position="207"/>
    </location>
</feature>
<sequence length="207" mass="23251">MESTRTTQVTQLQTRRTELSTENDYQNFDGNNCSCGRIKDKCCLFMCSTGGYFGLVIFVIYISAARSPFLAGVIFLIGILILPVGLKLCWVKVNKWQMEKQALRENAETVYRLSVLGRENEPNQTNAPHTLSIESNESVVTVSDTVRARSSDEGAHVTFNRTQLPPAYEQACLRDLPPTYEEAVESYSLQREEPNSTQPVNSVTNEL</sequence>
<name>A0A9Q1C264_HOLLE</name>
<keyword evidence="2" id="KW-0472">Membrane</keyword>
<feature type="transmembrane region" description="Helical" evidence="2">
    <location>
        <begin position="69"/>
        <end position="90"/>
    </location>
</feature>
<keyword evidence="4" id="KW-1185">Reference proteome</keyword>
<dbReference type="Proteomes" id="UP001152320">
    <property type="component" value="Chromosome 8"/>
</dbReference>
<evidence type="ECO:0000313" key="4">
    <source>
        <dbReference type="Proteomes" id="UP001152320"/>
    </source>
</evidence>
<feature type="compositionally biased region" description="Polar residues" evidence="1">
    <location>
        <begin position="195"/>
        <end position="207"/>
    </location>
</feature>
<keyword evidence="2" id="KW-0812">Transmembrane</keyword>
<feature type="transmembrane region" description="Helical" evidence="2">
    <location>
        <begin position="42"/>
        <end position="63"/>
    </location>
</feature>
<proteinExistence type="predicted"/>
<comment type="caution">
    <text evidence="3">The sequence shown here is derived from an EMBL/GenBank/DDBJ whole genome shotgun (WGS) entry which is preliminary data.</text>
</comment>
<evidence type="ECO:0000256" key="1">
    <source>
        <dbReference type="SAM" id="MobiDB-lite"/>
    </source>
</evidence>
<dbReference type="EMBL" id="JAIZAY010000008">
    <property type="protein sequence ID" value="KAJ8036878.1"/>
    <property type="molecule type" value="Genomic_DNA"/>
</dbReference>
<evidence type="ECO:0000256" key="2">
    <source>
        <dbReference type="SAM" id="Phobius"/>
    </source>
</evidence>
<reference evidence="3" key="1">
    <citation type="submission" date="2021-10" db="EMBL/GenBank/DDBJ databases">
        <title>Tropical sea cucumber genome reveals ecological adaptation and Cuvierian tubules defense mechanism.</title>
        <authorList>
            <person name="Chen T."/>
        </authorList>
    </citation>
    <scope>NUCLEOTIDE SEQUENCE</scope>
    <source>
        <strain evidence="3">Nanhai2018</strain>
        <tissue evidence="3">Muscle</tissue>
    </source>
</reference>
<accession>A0A9Q1C264</accession>
<gene>
    <name evidence="3" type="ORF">HOLleu_17532</name>
</gene>
<evidence type="ECO:0000313" key="3">
    <source>
        <dbReference type="EMBL" id="KAJ8036878.1"/>
    </source>
</evidence>
<protein>
    <submittedName>
        <fullName evidence="3">Uncharacterized protein</fullName>
    </submittedName>
</protein>